<dbReference type="KEGG" id="abra:BN85313080"/>
<reference evidence="1 2" key="1">
    <citation type="journal article" date="2013" name="J. Mol. Microbiol. Biotechnol.">
        <title>Analysis of the Complete Genomes of Acholeplasma brassicae , A. palmae and A. laidlawii and Their Comparison to the Obligate Parasites from ' Candidatus Phytoplasma'.</title>
        <authorList>
            <person name="Kube M."/>
            <person name="Siewert C."/>
            <person name="Migdoll A.M."/>
            <person name="Duduk B."/>
            <person name="Holz S."/>
            <person name="Rabus R."/>
            <person name="Seemuller E."/>
            <person name="Mitrovic J."/>
            <person name="Muller I."/>
            <person name="Buttner C."/>
            <person name="Reinhardt R."/>
        </authorList>
    </citation>
    <scope>NUCLEOTIDE SEQUENCE [LARGE SCALE GENOMIC DNA]</scope>
    <source>
        <strain evidence="2">0502</strain>
    </source>
</reference>
<dbReference type="Pfam" id="PF09954">
    <property type="entry name" value="DUF2188"/>
    <property type="match status" value="1"/>
</dbReference>
<dbReference type="InterPro" id="IPR018691">
    <property type="entry name" value="DUF2188"/>
</dbReference>
<name>U4KTA1_9MOLU</name>
<dbReference type="STRING" id="61635.BN85313080"/>
<dbReference type="HOGENOM" id="CLU_2461986_0_0_14"/>
<evidence type="ECO:0008006" key="3">
    <source>
        <dbReference type="Google" id="ProtNLM"/>
    </source>
</evidence>
<proteinExistence type="predicted"/>
<sequence>MKDEKEVVKRDDLGKDEGSFNYHISLNKDENSEFYKMWRVRRSNSEKTIKYFDTQKEAIAYAKSLSDKNKTNIVIHKTDGKIRKQKY</sequence>
<dbReference type="EMBL" id="FO681348">
    <property type="protein sequence ID" value="CCV66329.1"/>
    <property type="molecule type" value="Genomic_DNA"/>
</dbReference>
<organism evidence="1 2">
    <name type="scientific">Acholeplasma brassicae</name>
    <dbReference type="NCBI Taxonomy" id="61635"/>
    <lineage>
        <taxon>Bacteria</taxon>
        <taxon>Bacillati</taxon>
        <taxon>Mycoplasmatota</taxon>
        <taxon>Mollicutes</taxon>
        <taxon>Acholeplasmatales</taxon>
        <taxon>Acholeplasmataceae</taxon>
        <taxon>Acholeplasma</taxon>
    </lineage>
</organism>
<dbReference type="AlphaFoldDB" id="U4KTA1"/>
<dbReference type="OrthoDB" id="384959at2"/>
<gene>
    <name evidence="1" type="ORF">BN85313080</name>
</gene>
<protein>
    <recommendedName>
        <fullName evidence="3">DUF2188 domain-containing protein</fullName>
    </recommendedName>
</protein>
<keyword evidence="2" id="KW-1185">Reference proteome</keyword>
<dbReference type="Proteomes" id="UP000032737">
    <property type="component" value="Chromosome"/>
</dbReference>
<dbReference type="RefSeq" id="WP_030005189.1">
    <property type="nucleotide sequence ID" value="NC_022549.1"/>
</dbReference>
<evidence type="ECO:0000313" key="2">
    <source>
        <dbReference type="Proteomes" id="UP000032737"/>
    </source>
</evidence>
<accession>U4KTA1</accession>
<evidence type="ECO:0000313" key="1">
    <source>
        <dbReference type="EMBL" id="CCV66329.1"/>
    </source>
</evidence>